<dbReference type="EC" id="2.7.13.3" evidence="3"/>
<dbReference type="InterPro" id="IPR005467">
    <property type="entry name" value="His_kinase_dom"/>
</dbReference>
<evidence type="ECO:0000256" key="10">
    <source>
        <dbReference type="SAM" id="Phobius"/>
    </source>
</evidence>
<dbReference type="Pfam" id="PF00512">
    <property type="entry name" value="HisKA"/>
    <property type="match status" value="1"/>
</dbReference>
<dbReference type="PANTHER" id="PTHR42878">
    <property type="entry name" value="TWO-COMPONENT HISTIDINE KINASE"/>
    <property type="match status" value="1"/>
</dbReference>
<dbReference type="InterPro" id="IPR003660">
    <property type="entry name" value="HAMP_dom"/>
</dbReference>
<dbReference type="CDD" id="cd00075">
    <property type="entry name" value="HATPase"/>
    <property type="match status" value="1"/>
</dbReference>
<evidence type="ECO:0000256" key="6">
    <source>
        <dbReference type="ARBA" id="ARBA00022741"/>
    </source>
</evidence>
<organism evidence="13 14">
    <name type="scientific">Lacihabitans lacunae</name>
    <dbReference type="NCBI Taxonomy" id="1028214"/>
    <lineage>
        <taxon>Bacteria</taxon>
        <taxon>Pseudomonadati</taxon>
        <taxon>Bacteroidota</taxon>
        <taxon>Cytophagia</taxon>
        <taxon>Cytophagales</taxon>
        <taxon>Leadbetterellaceae</taxon>
        <taxon>Lacihabitans</taxon>
    </lineage>
</organism>
<dbReference type="PROSITE" id="PS50885">
    <property type="entry name" value="HAMP"/>
    <property type="match status" value="1"/>
</dbReference>
<gene>
    <name evidence="13" type="ORF">ACFOOI_10975</name>
</gene>
<dbReference type="RefSeq" id="WP_379837959.1">
    <property type="nucleotide sequence ID" value="NZ_JBHRYQ010000001.1"/>
</dbReference>
<accession>A0ABV7YUZ0</accession>
<evidence type="ECO:0000256" key="8">
    <source>
        <dbReference type="ARBA" id="ARBA00022840"/>
    </source>
</evidence>
<dbReference type="SMART" id="SM00388">
    <property type="entry name" value="HisKA"/>
    <property type="match status" value="1"/>
</dbReference>
<comment type="catalytic activity">
    <reaction evidence="1">
        <text>ATP + protein L-histidine = ADP + protein N-phospho-L-histidine.</text>
        <dbReference type="EC" id="2.7.13.3"/>
    </reaction>
</comment>
<evidence type="ECO:0000256" key="3">
    <source>
        <dbReference type="ARBA" id="ARBA00012438"/>
    </source>
</evidence>
<keyword evidence="6" id="KW-0547">Nucleotide-binding</keyword>
<dbReference type="Gene3D" id="1.10.287.130">
    <property type="match status" value="1"/>
</dbReference>
<keyword evidence="4" id="KW-0597">Phosphoprotein</keyword>
<dbReference type="CDD" id="cd00082">
    <property type="entry name" value="HisKA"/>
    <property type="match status" value="1"/>
</dbReference>
<dbReference type="GO" id="GO:0005524">
    <property type="term" value="F:ATP binding"/>
    <property type="evidence" value="ECO:0007669"/>
    <property type="project" value="UniProtKB-KW"/>
</dbReference>
<keyword evidence="8 13" id="KW-0067">ATP-binding</keyword>
<dbReference type="InterPro" id="IPR036097">
    <property type="entry name" value="HisK_dim/P_sf"/>
</dbReference>
<keyword evidence="5" id="KW-0808">Transferase</keyword>
<comment type="subcellular location">
    <subcellularLocation>
        <location evidence="2">Membrane</location>
    </subcellularLocation>
</comment>
<dbReference type="PRINTS" id="PR00344">
    <property type="entry name" value="BCTRLSENSOR"/>
</dbReference>
<reference evidence="14" key="1">
    <citation type="journal article" date="2019" name="Int. J. Syst. Evol. Microbiol.">
        <title>The Global Catalogue of Microorganisms (GCM) 10K type strain sequencing project: providing services to taxonomists for standard genome sequencing and annotation.</title>
        <authorList>
            <consortium name="The Broad Institute Genomics Platform"/>
            <consortium name="The Broad Institute Genome Sequencing Center for Infectious Disease"/>
            <person name="Wu L."/>
            <person name="Ma J."/>
        </authorList>
    </citation>
    <scope>NUCLEOTIDE SEQUENCE [LARGE SCALE GENOMIC DNA]</scope>
    <source>
        <strain evidence="14">CECT 7956</strain>
    </source>
</reference>
<feature type="domain" description="Histidine kinase" evidence="11">
    <location>
        <begin position="236"/>
        <end position="454"/>
    </location>
</feature>
<evidence type="ECO:0000256" key="7">
    <source>
        <dbReference type="ARBA" id="ARBA00022777"/>
    </source>
</evidence>
<dbReference type="PANTHER" id="PTHR42878:SF7">
    <property type="entry name" value="SENSOR HISTIDINE KINASE GLRK"/>
    <property type="match status" value="1"/>
</dbReference>
<keyword evidence="7" id="KW-0418">Kinase</keyword>
<evidence type="ECO:0000256" key="5">
    <source>
        <dbReference type="ARBA" id="ARBA00022679"/>
    </source>
</evidence>
<dbReference type="Proteomes" id="UP001595616">
    <property type="component" value="Unassembled WGS sequence"/>
</dbReference>
<keyword evidence="10" id="KW-1133">Transmembrane helix</keyword>
<dbReference type="SMART" id="SM00387">
    <property type="entry name" value="HATPase_c"/>
    <property type="match status" value="1"/>
</dbReference>
<evidence type="ECO:0000313" key="13">
    <source>
        <dbReference type="EMBL" id="MFC3811179.1"/>
    </source>
</evidence>
<name>A0ABV7YUZ0_9BACT</name>
<proteinExistence type="predicted"/>
<evidence type="ECO:0000256" key="1">
    <source>
        <dbReference type="ARBA" id="ARBA00000085"/>
    </source>
</evidence>
<dbReference type="InterPro" id="IPR004358">
    <property type="entry name" value="Sig_transdc_His_kin-like_C"/>
</dbReference>
<dbReference type="InterPro" id="IPR050351">
    <property type="entry name" value="BphY/WalK/GraS-like"/>
</dbReference>
<dbReference type="Gene3D" id="6.10.340.10">
    <property type="match status" value="1"/>
</dbReference>
<evidence type="ECO:0000313" key="14">
    <source>
        <dbReference type="Proteomes" id="UP001595616"/>
    </source>
</evidence>
<dbReference type="Gene3D" id="3.30.565.10">
    <property type="entry name" value="Histidine kinase-like ATPase, C-terminal domain"/>
    <property type="match status" value="1"/>
</dbReference>
<evidence type="ECO:0000256" key="2">
    <source>
        <dbReference type="ARBA" id="ARBA00004370"/>
    </source>
</evidence>
<feature type="transmembrane region" description="Helical" evidence="10">
    <location>
        <begin position="12"/>
        <end position="30"/>
    </location>
</feature>
<keyword evidence="10" id="KW-0472">Membrane</keyword>
<protein>
    <recommendedName>
        <fullName evidence="3">histidine kinase</fullName>
        <ecNumber evidence="3">2.7.13.3</ecNumber>
    </recommendedName>
</protein>
<dbReference type="SUPFAM" id="SSF55874">
    <property type="entry name" value="ATPase domain of HSP90 chaperone/DNA topoisomerase II/histidine kinase"/>
    <property type="match status" value="1"/>
</dbReference>
<feature type="domain" description="HAMP" evidence="12">
    <location>
        <begin position="180"/>
        <end position="228"/>
    </location>
</feature>
<dbReference type="Pfam" id="PF02518">
    <property type="entry name" value="HATPase_c"/>
    <property type="match status" value="1"/>
</dbReference>
<evidence type="ECO:0000256" key="9">
    <source>
        <dbReference type="ARBA" id="ARBA00023012"/>
    </source>
</evidence>
<keyword evidence="9" id="KW-0902">Two-component regulatory system</keyword>
<evidence type="ECO:0000259" key="11">
    <source>
        <dbReference type="PROSITE" id="PS50109"/>
    </source>
</evidence>
<dbReference type="EMBL" id="JBHRYQ010000001">
    <property type="protein sequence ID" value="MFC3811179.1"/>
    <property type="molecule type" value="Genomic_DNA"/>
</dbReference>
<keyword evidence="14" id="KW-1185">Reference proteome</keyword>
<dbReference type="InterPro" id="IPR003661">
    <property type="entry name" value="HisK_dim/P_dom"/>
</dbReference>
<keyword evidence="10" id="KW-0812">Transmembrane</keyword>
<dbReference type="InterPro" id="IPR003594">
    <property type="entry name" value="HATPase_dom"/>
</dbReference>
<evidence type="ECO:0000256" key="4">
    <source>
        <dbReference type="ARBA" id="ARBA00022553"/>
    </source>
</evidence>
<feature type="transmembrane region" description="Helical" evidence="10">
    <location>
        <begin position="150"/>
        <end position="170"/>
    </location>
</feature>
<dbReference type="PROSITE" id="PS50109">
    <property type="entry name" value="HIS_KIN"/>
    <property type="match status" value="1"/>
</dbReference>
<sequence>MKISKRRPRQIGVLVGLILVFFSAVVYFFYSTNRESTFYDLLINRIESHQELLENNIGALNPSGYHLILTNEKYAIFDINGNAIYSSPGSPTKINKALLYALQVNAKGIHLGQNGDVQEVYELVSIANLKEKYIIYSSAYDLIGEQRQNFLLRVMFIGSLILSLFTYFLVSRVAKNDLYPLELASEQMGNINFENLSERVTLVNKENEVGAMVTAFNGVLDRLQKNIVQQQNFVSFVSHELRNPLAIIQGQSEVALFKERDKVEYIRVLKDIKSEVKDTILLVNDLLLLASVNVANTQVPFSEGYVEEAIWKAQSLVKKKMPEAEIVIDFPENIEREDFFLMERVNLDLMKIVFLNLMDNACKYSEIKYVNVKITGDENRLIFVFSDKGMGIPATELKSIFEPFYRASHTNTIQGHGLGLPLVKQIVDLHRGYTEIKSIVGEGTEVTVTLPQKINA</sequence>
<dbReference type="InterPro" id="IPR036890">
    <property type="entry name" value="HATPase_C_sf"/>
</dbReference>
<evidence type="ECO:0000259" key="12">
    <source>
        <dbReference type="PROSITE" id="PS50885"/>
    </source>
</evidence>
<comment type="caution">
    <text evidence="13">The sequence shown here is derived from an EMBL/GenBank/DDBJ whole genome shotgun (WGS) entry which is preliminary data.</text>
</comment>
<dbReference type="SUPFAM" id="SSF47384">
    <property type="entry name" value="Homodimeric domain of signal transducing histidine kinase"/>
    <property type="match status" value="1"/>
</dbReference>